<protein>
    <submittedName>
        <fullName evidence="2">Putative secreted protein</fullName>
    </submittedName>
</protein>
<organism evidence="2">
    <name type="scientific">Ixodes ricinus</name>
    <name type="common">Common tick</name>
    <name type="synonym">Acarus ricinus</name>
    <dbReference type="NCBI Taxonomy" id="34613"/>
    <lineage>
        <taxon>Eukaryota</taxon>
        <taxon>Metazoa</taxon>
        <taxon>Ecdysozoa</taxon>
        <taxon>Arthropoda</taxon>
        <taxon>Chelicerata</taxon>
        <taxon>Arachnida</taxon>
        <taxon>Acari</taxon>
        <taxon>Parasitiformes</taxon>
        <taxon>Ixodida</taxon>
        <taxon>Ixodoidea</taxon>
        <taxon>Ixodidae</taxon>
        <taxon>Ixodinae</taxon>
        <taxon>Ixodes</taxon>
    </lineage>
</organism>
<evidence type="ECO:0000256" key="1">
    <source>
        <dbReference type="SAM" id="SignalP"/>
    </source>
</evidence>
<evidence type="ECO:0000313" key="2">
    <source>
        <dbReference type="EMBL" id="MXU85280.1"/>
    </source>
</evidence>
<dbReference type="EMBL" id="GIFC01003197">
    <property type="protein sequence ID" value="MXU85280.1"/>
    <property type="molecule type" value="Transcribed_RNA"/>
</dbReference>
<accession>A0A6B0U9F5</accession>
<feature type="chain" id="PRO_5025580416" evidence="1">
    <location>
        <begin position="21"/>
        <end position="85"/>
    </location>
</feature>
<reference evidence="2" key="1">
    <citation type="submission" date="2019-12" db="EMBL/GenBank/DDBJ databases">
        <title>An insight into the sialome of adult female Ixodes ricinus ticks feeding for 6 days.</title>
        <authorList>
            <person name="Perner J."/>
            <person name="Ribeiro J.M.C."/>
        </authorList>
    </citation>
    <scope>NUCLEOTIDE SEQUENCE</scope>
    <source>
        <strain evidence="2">Semi-engorged</strain>
        <tissue evidence="2">Salivary glands</tissue>
    </source>
</reference>
<proteinExistence type="predicted"/>
<feature type="signal peptide" evidence="1">
    <location>
        <begin position="1"/>
        <end position="20"/>
    </location>
</feature>
<name>A0A6B0U9F5_IXORI</name>
<keyword evidence="1" id="KW-0732">Signal</keyword>
<sequence>MLTFHLLEIGSIFFFSCSQACCCQVSDGDNCSRRVTQVLFFYYPNTRNASGSIYNMSFSEGSGSMFSRGTKYPRHTPICCRSRNS</sequence>
<dbReference type="AlphaFoldDB" id="A0A6B0U9F5"/>